<evidence type="ECO:0000256" key="1">
    <source>
        <dbReference type="SAM" id="MobiDB-lite"/>
    </source>
</evidence>
<accession>A0A8E2E135</accession>
<sequence>MFIANNIAVARPSIRRTGNAGINPIFKSEAQEELDIRRKVLRRFYEPVLILHALDPHRGDRIEEITDVDPALLDITKLRRSFIKYLAYICDYEKGGNTCTSVALQQKPSGVRVWMAANVSIKPKTVQFLHEVLTGLSKVEEKTRDQFHENLMSMVVAFGSRRILDYLSIVKCPLELCISELKRKSEELPYNSKDRNLLAHLQDIQRACGANDHAKLVQECFKARSTTLFTQLARCIQTGIEKCPFRILRHNLGRLGEHAQACKILVQAALELPELIQNFKIKVHVSAKQTKIPLIEKQSTLECLANRFSSNPEISQRLFHRLDTLDRWSRLSERLQDDCSTKTRIHAELYLVQLFHKGQFEFVHGEKYVGCSKPACYLCYEYISALGSGISLPASSNKIYLAWRPPNFDFGMEGPFREAAEKEMEGVLNRMTERIRGHVEEQMNGKMGRRHIHPDSTTGVSTAPDKQEKEFYTDPSDDETSE</sequence>
<proteinExistence type="predicted"/>
<dbReference type="PANTHER" id="PTHR42037:SF1">
    <property type="match status" value="1"/>
</dbReference>
<evidence type="ECO:0000313" key="2">
    <source>
        <dbReference type="EMBL" id="OCK75300.1"/>
    </source>
</evidence>
<dbReference type="Pfam" id="PF14441">
    <property type="entry name" value="OTT_1508_deam"/>
    <property type="match status" value="1"/>
</dbReference>
<dbReference type="Proteomes" id="UP000250266">
    <property type="component" value="Unassembled WGS sequence"/>
</dbReference>
<feature type="region of interest" description="Disordered" evidence="1">
    <location>
        <begin position="442"/>
        <end position="482"/>
    </location>
</feature>
<name>A0A8E2E135_9PEZI</name>
<dbReference type="OrthoDB" id="3251507at2759"/>
<keyword evidence="3" id="KW-1185">Reference proteome</keyword>
<gene>
    <name evidence="2" type="ORF">K432DRAFT_308849</name>
</gene>
<dbReference type="PANTHER" id="PTHR42037">
    <property type="match status" value="1"/>
</dbReference>
<protein>
    <submittedName>
        <fullName evidence="2">Uncharacterized protein</fullName>
    </submittedName>
</protein>
<reference evidence="2 3" key="1">
    <citation type="journal article" date="2016" name="Nat. Commun.">
        <title>Ectomycorrhizal ecology is imprinted in the genome of the dominant symbiotic fungus Cenococcum geophilum.</title>
        <authorList>
            <consortium name="DOE Joint Genome Institute"/>
            <person name="Peter M."/>
            <person name="Kohler A."/>
            <person name="Ohm R.A."/>
            <person name="Kuo A."/>
            <person name="Krutzmann J."/>
            <person name="Morin E."/>
            <person name="Arend M."/>
            <person name="Barry K.W."/>
            <person name="Binder M."/>
            <person name="Choi C."/>
            <person name="Clum A."/>
            <person name="Copeland A."/>
            <person name="Grisel N."/>
            <person name="Haridas S."/>
            <person name="Kipfer T."/>
            <person name="LaButti K."/>
            <person name="Lindquist E."/>
            <person name="Lipzen A."/>
            <person name="Maire R."/>
            <person name="Meier B."/>
            <person name="Mihaltcheva S."/>
            <person name="Molinier V."/>
            <person name="Murat C."/>
            <person name="Poggeler S."/>
            <person name="Quandt C.A."/>
            <person name="Sperisen C."/>
            <person name="Tritt A."/>
            <person name="Tisserant E."/>
            <person name="Crous P.W."/>
            <person name="Henrissat B."/>
            <person name="Nehls U."/>
            <person name="Egli S."/>
            <person name="Spatafora J.W."/>
            <person name="Grigoriev I.V."/>
            <person name="Martin F.M."/>
        </authorList>
    </citation>
    <scope>NUCLEOTIDE SEQUENCE [LARGE SCALE GENOMIC DNA]</scope>
    <source>
        <strain evidence="2 3">CBS 459.81</strain>
    </source>
</reference>
<dbReference type="AlphaFoldDB" id="A0A8E2E135"/>
<evidence type="ECO:0000313" key="3">
    <source>
        <dbReference type="Proteomes" id="UP000250266"/>
    </source>
</evidence>
<dbReference type="EMBL" id="KV745335">
    <property type="protein sequence ID" value="OCK75300.1"/>
    <property type="molecule type" value="Genomic_DNA"/>
</dbReference>
<organism evidence="2 3">
    <name type="scientific">Lepidopterella palustris CBS 459.81</name>
    <dbReference type="NCBI Taxonomy" id="1314670"/>
    <lineage>
        <taxon>Eukaryota</taxon>
        <taxon>Fungi</taxon>
        <taxon>Dikarya</taxon>
        <taxon>Ascomycota</taxon>
        <taxon>Pezizomycotina</taxon>
        <taxon>Dothideomycetes</taxon>
        <taxon>Pleosporomycetidae</taxon>
        <taxon>Mytilinidiales</taxon>
        <taxon>Argynnaceae</taxon>
        <taxon>Lepidopterella</taxon>
    </lineage>
</organism>
<dbReference type="InterPro" id="IPR027796">
    <property type="entry name" value="OTT_1508_deam-like"/>
</dbReference>